<feature type="region of interest" description="Disordered" evidence="1">
    <location>
        <begin position="104"/>
        <end position="125"/>
    </location>
</feature>
<comment type="caution">
    <text evidence="2">The sequence shown here is derived from an EMBL/GenBank/DDBJ whole genome shotgun (WGS) entry which is preliminary data.</text>
</comment>
<gene>
    <name evidence="2" type="ORF">PIB30_101029</name>
</gene>
<accession>A0ABU6SYK0</accession>
<dbReference type="Proteomes" id="UP001341840">
    <property type="component" value="Unassembled WGS sequence"/>
</dbReference>
<name>A0ABU6SYK0_9FABA</name>
<protein>
    <submittedName>
        <fullName evidence="2">Uncharacterized protein</fullName>
    </submittedName>
</protein>
<evidence type="ECO:0000313" key="2">
    <source>
        <dbReference type="EMBL" id="MED6141214.1"/>
    </source>
</evidence>
<evidence type="ECO:0000256" key="1">
    <source>
        <dbReference type="SAM" id="MobiDB-lite"/>
    </source>
</evidence>
<proteinExistence type="predicted"/>
<organism evidence="2 3">
    <name type="scientific">Stylosanthes scabra</name>
    <dbReference type="NCBI Taxonomy" id="79078"/>
    <lineage>
        <taxon>Eukaryota</taxon>
        <taxon>Viridiplantae</taxon>
        <taxon>Streptophyta</taxon>
        <taxon>Embryophyta</taxon>
        <taxon>Tracheophyta</taxon>
        <taxon>Spermatophyta</taxon>
        <taxon>Magnoliopsida</taxon>
        <taxon>eudicotyledons</taxon>
        <taxon>Gunneridae</taxon>
        <taxon>Pentapetalae</taxon>
        <taxon>rosids</taxon>
        <taxon>fabids</taxon>
        <taxon>Fabales</taxon>
        <taxon>Fabaceae</taxon>
        <taxon>Papilionoideae</taxon>
        <taxon>50 kb inversion clade</taxon>
        <taxon>dalbergioids sensu lato</taxon>
        <taxon>Dalbergieae</taxon>
        <taxon>Pterocarpus clade</taxon>
        <taxon>Stylosanthes</taxon>
    </lineage>
</organism>
<dbReference type="EMBL" id="JASCZI010063312">
    <property type="protein sequence ID" value="MED6141214.1"/>
    <property type="molecule type" value="Genomic_DNA"/>
</dbReference>
<reference evidence="2 3" key="1">
    <citation type="journal article" date="2023" name="Plants (Basel)">
        <title>Bridging the Gap: Combining Genomics and Transcriptomics Approaches to Understand Stylosanthes scabra, an Orphan Legume from the Brazilian Caatinga.</title>
        <authorList>
            <person name="Ferreira-Neto J.R.C."/>
            <person name="da Silva M.D."/>
            <person name="Binneck E."/>
            <person name="de Melo N.F."/>
            <person name="da Silva R.H."/>
            <person name="de Melo A.L.T.M."/>
            <person name="Pandolfi V."/>
            <person name="Bustamante F.O."/>
            <person name="Brasileiro-Vidal A.C."/>
            <person name="Benko-Iseppon A.M."/>
        </authorList>
    </citation>
    <scope>NUCLEOTIDE SEQUENCE [LARGE SCALE GENOMIC DNA]</scope>
    <source>
        <tissue evidence="2">Leaves</tissue>
    </source>
</reference>
<feature type="compositionally biased region" description="Low complexity" evidence="1">
    <location>
        <begin position="110"/>
        <end position="121"/>
    </location>
</feature>
<evidence type="ECO:0000313" key="3">
    <source>
        <dbReference type="Proteomes" id="UP001341840"/>
    </source>
</evidence>
<sequence>MRVLHYILNYVLMPRAHGHGHVTDDDLVIMYAMVNEITINWTYFIVQHMLRFTKGQSSTEFGYVCLWSRIFNHFRIDLSEEVSKTLGNSGVIDIRTLHHMGRAMEEEEAPQAPQPSHEAQAGPSQQPSMLDLMHVLQRIEQNQDSMGRRFQRVDRRLHRIEQYLEIKEDEDEDQDRSY</sequence>
<keyword evidence="3" id="KW-1185">Reference proteome</keyword>
<feature type="non-terminal residue" evidence="2">
    <location>
        <position position="178"/>
    </location>
</feature>